<dbReference type="RefSeq" id="WP_123122768.1">
    <property type="nucleotide sequence ID" value="NZ_RJJR01000042.1"/>
</dbReference>
<dbReference type="InterPro" id="IPR041519">
    <property type="entry name" value="HEPN_RiboL-PSP"/>
</dbReference>
<dbReference type="EMBL" id="RJJR01000042">
    <property type="protein sequence ID" value="RNI30778.1"/>
    <property type="molecule type" value="Genomic_DNA"/>
</dbReference>
<dbReference type="OrthoDB" id="5143297at2"/>
<protein>
    <recommendedName>
        <fullName evidence="1">RiboL-PSP-HEPN domain-containing protein</fullName>
    </recommendedName>
</protein>
<dbReference type="Pfam" id="PF18735">
    <property type="entry name" value="HEPN_RiboL-PSP"/>
    <property type="match status" value="1"/>
</dbReference>
<evidence type="ECO:0000313" key="2">
    <source>
        <dbReference type="EMBL" id="RNI30778.1"/>
    </source>
</evidence>
<dbReference type="AlphaFoldDB" id="A0A3M9N174"/>
<organism evidence="2 3">
    <name type="scientific">Hanamia caeni</name>
    <dbReference type="NCBI Taxonomy" id="2294116"/>
    <lineage>
        <taxon>Bacteria</taxon>
        <taxon>Pseudomonadati</taxon>
        <taxon>Bacteroidota</taxon>
        <taxon>Chitinophagia</taxon>
        <taxon>Chitinophagales</taxon>
        <taxon>Chitinophagaceae</taxon>
        <taxon>Hanamia</taxon>
    </lineage>
</organism>
<accession>A0A3M9N174</accession>
<keyword evidence="3" id="KW-1185">Reference proteome</keyword>
<comment type="caution">
    <text evidence="2">The sequence shown here is derived from an EMBL/GenBank/DDBJ whole genome shotgun (WGS) entry which is preliminary data.</text>
</comment>
<reference evidence="2 3" key="1">
    <citation type="submission" date="2018-11" db="EMBL/GenBank/DDBJ databases">
        <title>Draft genome sequence of Ferruginibacter sp. BO-59.</title>
        <authorList>
            <person name="Im W.T."/>
        </authorList>
    </citation>
    <scope>NUCLEOTIDE SEQUENCE [LARGE SCALE GENOMIC DNA]</scope>
    <source>
        <strain evidence="2 3">BO-59</strain>
    </source>
</reference>
<gene>
    <name evidence="2" type="ORF">EFY79_21205</name>
</gene>
<evidence type="ECO:0000313" key="3">
    <source>
        <dbReference type="Proteomes" id="UP000267223"/>
    </source>
</evidence>
<proteinExistence type="predicted"/>
<evidence type="ECO:0000259" key="1">
    <source>
        <dbReference type="Pfam" id="PF18735"/>
    </source>
</evidence>
<feature type="domain" description="RiboL-PSP-HEPN" evidence="1">
    <location>
        <begin position="27"/>
        <end position="224"/>
    </location>
</feature>
<sequence>MGAALIQFKDSLELAVALKKLERDKYPANPRLEQQPFVKGLRGGAAVLMVAAFEFFIRKMFEENIAKLNTIPPSIDFSKLPDELKVKTVFHGLKRAMDGPQFETKPPKVQRIKDILDAGKLLINEHLNPETFSETGSNPNSGTVKEKFKEIGIPDIFSKIKIDFETKWGQVVSITFIADKLDEIVRTRHVVAHTADTLNISRKTQNDSIKFLKILAEHLEKELERHIKHLLLTAKR</sequence>
<name>A0A3M9N174_9BACT</name>
<dbReference type="Proteomes" id="UP000267223">
    <property type="component" value="Unassembled WGS sequence"/>
</dbReference>